<protein>
    <submittedName>
        <fullName evidence="2">Uncharacterized protein</fullName>
    </submittedName>
</protein>
<keyword evidence="3" id="KW-1185">Reference proteome</keyword>
<reference evidence="2" key="1">
    <citation type="submission" date="2021-01" db="EMBL/GenBank/DDBJ databases">
        <title>Adiantum capillus-veneris genome.</title>
        <authorList>
            <person name="Fang Y."/>
            <person name="Liao Q."/>
        </authorList>
    </citation>
    <scope>NUCLEOTIDE SEQUENCE</scope>
    <source>
        <strain evidence="2">H3</strain>
        <tissue evidence="2">Leaf</tissue>
    </source>
</reference>
<dbReference type="Proteomes" id="UP000886520">
    <property type="component" value="Chromosome 22"/>
</dbReference>
<gene>
    <name evidence="2" type="ORF">GOP47_0022632</name>
</gene>
<organism evidence="2 3">
    <name type="scientific">Adiantum capillus-veneris</name>
    <name type="common">Maidenhair fern</name>
    <dbReference type="NCBI Taxonomy" id="13818"/>
    <lineage>
        <taxon>Eukaryota</taxon>
        <taxon>Viridiplantae</taxon>
        <taxon>Streptophyta</taxon>
        <taxon>Embryophyta</taxon>
        <taxon>Tracheophyta</taxon>
        <taxon>Polypodiopsida</taxon>
        <taxon>Polypodiidae</taxon>
        <taxon>Polypodiales</taxon>
        <taxon>Pteridineae</taxon>
        <taxon>Pteridaceae</taxon>
        <taxon>Vittarioideae</taxon>
        <taxon>Adiantum</taxon>
    </lineage>
</organism>
<keyword evidence="1" id="KW-0732">Signal</keyword>
<evidence type="ECO:0000313" key="3">
    <source>
        <dbReference type="Proteomes" id="UP000886520"/>
    </source>
</evidence>
<dbReference type="AlphaFoldDB" id="A0A9D4Z4G1"/>
<name>A0A9D4Z4G1_ADICA</name>
<proteinExistence type="predicted"/>
<feature type="chain" id="PRO_5039653749" evidence="1">
    <location>
        <begin position="30"/>
        <end position="69"/>
    </location>
</feature>
<comment type="caution">
    <text evidence="2">The sequence shown here is derived from an EMBL/GenBank/DDBJ whole genome shotgun (WGS) entry which is preliminary data.</text>
</comment>
<evidence type="ECO:0000256" key="1">
    <source>
        <dbReference type="SAM" id="SignalP"/>
    </source>
</evidence>
<evidence type="ECO:0000313" key="2">
    <source>
        <dbReference type="EMBL" id="KAI5062093.1"/>
    </source>
</evidence>
<accession>A0A9D4Z4G1</accession>
<sequence>MATKITQNPTLRNAALFAMKTLWAVPAIAAEVAEDAEPGDSAIAASFESLCTELLQGRTWRGGHGKAHG</sequence>
<dbReference type="EMBL" id="JABFUD020000022">
    <property type="protein sequence ID" value="KAI5062093.1"/>
    <property type="molecule type" value="Genomic_DNA"/>
</dbReference>
<feature type="signal peptide" evidence="1">
    <location>
        <begin position="1"/>
        <end position="29"/>
    </location>
</feature>